<dbReference type="Gene3D" id="3.30.70.270">
    <property type="match status" value="1"/>
</dbReference>
<dbReference type="InterPro" id="IPR043128">
    <property type="entry name" value="Rev_trsase/Diguanyl_cyclase"/>
</dbReference>
<dbReference type="SUPFAM" id="SSF55073">
    <property type="entry name" value="Nucleotide cyclase"/>
    <property type="match status" value="1"/>
</dbReference>
<evidence type="ECO:0000256" key="2">
    <source>
        <dbReference type="ARBA" id="ARBA00034247"/>
    </source>
</evidence>
<dbReference type="RefSeq" id="WP_105060758.1">
    <property type="nucleotide sequence ID" value="NZ_MSCJ01000001.1"/>
</dbReference>
<dbReference type="SMART" id="SM00448">
    <property type="entry name" value="REC"/>
    <property type="match status" value="2"/>
</dbReference>
<dbReference type="GO" id="GO:1902201">
    <property type="term" value="P:negative regulation of bacterial-type flagellum-dependent cell motility"/>
    <property type="evidence" value="ECO:0007669"/>
    <property type="project" value="TreeGrafter"/>
</dbReference>
<dbReference type="GO" id="GO:0000160">
    <property type="term" value="P:phosphorelay signal transduction system"/>
    <property type="evidence" value="ECO:0007669"/>
    <property type="project" value="InterPro"/>
</dbReference>
<dbReference type="InterPro" id="IPR000160">
    <property type="entry name" value="GGDEF_dom"/>
</dbReference>
<feature type="modified residue" description="4-aspartylphosphate" evidence="3">
    <location>
        <position position="175"/>
    </location>
</feature>
<dbReference type="GO" id="GO:0052621">
    <property type="term" value="F:diguanylate cyclase activity"/>
    <property type="evidence" value="ECO:0007669"/>
    <property type="project" value="UniProtKB-EC"/>
</dbReference>
<dbReference type="Proteomes" id="UP000238730">
    <property type="component" value="Unassembled WGS sequence"/>
</dbReference>
<dbReference type="EC" id="2.7.7.65" evidence="1"/>
<dbReference type="OrthoDB" id="9812260at2"/>
<gene>
    <name evidence="6" type="ORF">BTO08_09290</name>
</gene>
<feature type="modified residue" description="4-aspartylphosphate" evidence="3">
    <location>
        <position position="54"/>
    </location>
</feature>
<dbReference type="PROSITE" id="PS50887">
    <property type="entry name" value="GGDEF"/>
    <property type="match status" value="1"/>
</dbReference>
<dbReference type="GO" id="GO:0043709">
    <property type="term" value="P:cell adhesion involved in single-species biofilm formation"/>
    <property type="evidence" value="ECO:0007669"/>
    <property type="project" value="TreeGrafter"/>
</dbReference>
<accession>A0A2S7VZQ5</accession>
<dbReference type="Gene3D" id="3.40.50.2300">
    <property type="match status" value="2"/>
</dbReference>
<dbReference type="EMBL" id="MSCJ01000001">
    <property type="protein sequence ID" value="PQJ67596.1"/>
    <property type="molecule type" value="Genomic_DNA"/>
</dbReference>
<dbReference type="PANTHER" id="PTHR45138">
    <property type="entry name" value="REGULATORY COMPONENTS OF SENSORY TRANSDUCTION SYSTEM"/>
    <property type="match status" value="1"/>
</dbReference>
<evidence type="ECO:0000256" key="1">
    <source>
        <dbReference type="ARBA" id="ARBA00012528"/>
    </source>
</evidence>
<dbReference type="PANTHER" id="PTHR45138:SF9">
    <property type="entry name" value="DIGUANYLATE CYCLASE DGCM-RELATED"/>
    <property type="match status" value="1"/>
</dbReference>
<evidence type="ECO:0000256" key="3">
    <source>
        <dbReference type="PROSITE-ProRule" id="PRU00169"/>
    </source>
</evidence>
<dbReference type="InterPro" id="IPR011006">
    <property type="entry name" value="CheY-like_superfamily"/>
</dbReference>
<dbReference type="NCBIfam" id="TIGR00254">
    <property type="entry name" value="GGDEF"/>
    <property type="match status" value="1"/>
</dbReference>
<feature type="domain" description="Response regulatory" evidence="4">
    <location>
        <begin position="4"/>
        <end position="117"/>
    </location>
</feature>
<name>A0A2S7VZQ5_PHOAN</name>
<proteinExistence type="predicted"/>
<dbReference type="AlphaFoldDB" id="A0A2S7VZQ5"/>
<evidence type="ECO:0000313" key="6">
    <source>
        <dbReference type="EMBL" id="PQJ67596.1"/>
    </source>
</evidence>
<dbReference type="PROSITE" id="PS50110">
    <property type="entry name" value="RESPONSE_REGULATORY"/>
    <property type="match status" value="2"/>
</dbReference>
<evidence type="ECO:0000259" key="4">
    <source>
        <dbReference type="PROSITE" id="PS50110"/>
    </source>
</evidence>
<dbReference type="CDD" id="cd17544">
    <property type="entry name" value="REC_2_GGDEF"/>
    <property type="match status" value="1"/>
</dbReference>
<dbReference type="CDD" id="cd01949">
    <property type="entry name" value="GGDEF"/>
    <property type="match status" value="1"/>
</dbReference>
<reference evidence="6 7" key="1">
    <citation type="submission" date="2016-12" db="EMBL/GenBank/DDBJ databases">
        <title>Diversity of luminous bacteria.</title>
        <authorList>
            <person name="Yoshizawa S."/>
            <person name="Kogure K."/>
        </authorList>
    </citation>
    <scope>NUCLEOTIDE SEQUENCE [LARGE SCALE GENOMIC DNA]</scope>
    <source>
        <strain evidence="6 7">LC1-200</strain>
    </source>
</reference>
<feature type="domain" description="Response regulatory" evidence="4">
    <location>
        <begin position="125"/>
        <end position="242"/>
    </location>
</feature>
<sequence length="406" mass="45899">MQHQVLVVEDSRAFRHYLDDQLKQAGFKAIFAENLSQAKKLLADPERYLCAVLDYCLPDGQDGEIIDLVLDHKVKSIVLTAQFNETIREKVLAKGVLDYLLKDSAASVAYLVPLLLRLEANLEHKALVVDDSDMVRNHVSHLLEKQNLTVYEASDGNEALQIIDDNPDISLVITDNDMPEKDGITMTREIRREYSRNEMAVLGLSGSDDSTMTAQFLKAGANDFLYKPFNQEEFNCRIHHILNMKDTSDKLYRMANQDALTGLWNRRYFFTHNCCQTENESLNIAMIDIDFFKKVNDTYGHDGGDAVLISISKIIDAHFPESIVARFGGEEFCIQHCGHFPSFLSTLDLIRKRIESITIPYLDQQISITISIGATTGLESLENLIKQADDNLYAAKQNGRNKLVSD</sequence>
<feature type="domain" description="GGDEF" evidence="5">
    <location>
        <begin position="280"/>
        <end position="406"/>
    </location>
</feature>
<dbReference type="Pfam" id="PF00990">
    <property type="entry name" value="GGDEF"/>
    <property type="match status" value="1"/>
</dbReference>
<evidence type="ECO:0000313" key="7">
    <source>
        <dbReference type="Proteomes" id="UP000238730"/>
    </source>
</evidence>
<dbReference type="InterPro" id="IPR029787">
    <property type="entry name" value="Nucleotide_cyclase"/>
</dbReference>
<keyword evidence="3" id="KW-0597">Phosphoprotein</keyword>
<comment type="catalytic activity">
    <reaction evidence="2">
        <text>2 GTP = 3',3'-c-di-GMP + 2 diphosphate</text>
        <dbReference type="Rhea" id="RHEA:24898"/>
        <dbReference type="ChEBI" id="CHEBI:33019"/>
        <dbReference type="ChEBI" id="CHEBI:37565"/>
        <dbReference type="ChEBI" id="CHEBI:58805"/>
        <dbReference type="EC" id="2.7.7.65"/>
    </reaction>
</comment>
<dbReference type="InterPro" id="IPR001789">
    <property type="entry name" value="Sig_transdc_resp-reg_receiver"/>
</dbReference>
<evidence type="ECO:0000259" key="5">
    <source>
        <dbReference type="PROSITE" id="PS50887"/>
    </source>
</evidence>
<dbReference type="GO" id="GO:0005886">
    <property type="term" value="C:plasma membrane"/>
    <property type="evidence" value="ECO:0007669"/>
    <property type="project" value="TreeGrafter"/>
</dbReference>
<organism evidence="6 7">
    <name type="scientific">Photobacterium angustum</name>
    <dbReference type="NCBI Taxonomy" id="661"/>
    <lineage>
        <taxon>Bacteria</taxon>
        <taxon>Pseudomonadati</taxon>
        <taxon>Pseudomonadota</taxon>
        <taxon>Gammaproteobacteria</taxon>
        <taxon>Vibrionales</taxon>
        <taxon>Vibrionaceae</taxon>
        <taxon>Photobacterium</taxon>
    </lineage>
</organism>
<dbReference type="SUPFAM" id="SSF52172">
    <property type="entry name" value="CheY-like"/>
    <property type="match status" value="2"/>
</dbReference>
<dbReference type="SMART" id="SM00267">
    <property type="entry name" value="GGDEF"/>
    <property type="match status" value="1"/>
</dbReference>
<dbReference type="Pfam" id="PF00072">
    <property type="entry name" value="Response_reg"/>
    <property type="match status" value="2"/>
</dbReference>
<protein>
    <recommendedName>
        <fullName evidence="1">diguanylate cyclase</fullName>
        <ecNumber evidence="1">2.7.7.65</ecNumber>
    </recommendedName>
</protein>
<dbReference type="InterPro" id="IPR050469">
    <property type="entry name" value="Diguanylate_Cyclase"/>
</dbReference>
<comment type="caution">
    <text evidence="6">The sequence shown here is derived from an EMBL/GenBank/DDBJ whole genome shotgun (WGS) entry which is preliminary data.</text>
</comment>